<reference evidence="3" key="1">
    <citation type="journal article" date="2020" name="Stud. Mycol.">
        <title>101 Dothideomycetes genomes: a test case for predicting lifestyles and emergence of pathogens.</title>
        <authorList>
            <person name="Haridas S."/>
            <person name="Albert R."/>
            <person name="Binder M."/>
            <person name="Bloem J."/>
            <person name="Labutti K."/>
            <person name="Salamov A."/>
            <person name="Andreopoulos B."/>
            <person name="Baker S."/>
            <person name="Barry K."/>
            <person name="Bills G."/>
            <person name="Bluhm B."/>
            <person name="Cannon C."/>
            <person name="Castanera R."/>
            <person name="Culley D."/>
            <person name="Daum C."/>
            <person name="Ezra D."/>
            <person name="Gonzalez J."/>
            <person name="Henrissat B."/>
            <person name="Kuo A."/>
            <person name="Liang C."/>
            <person name="Lipzen A."/>
            <person name="Lutzoni F."/>
            <person name="Magnuson J."/>
            <person name="Mondo S."/>
            <person name="Nolan M."/>
            <person name="Ohm R."/>
            <person name="Pangilinan J."/>
            <person name="Park H.-J."/>
            <person name="Ramirez L."/>
            <person name="Alfaro M."/>
            <person name="Sun H."/>
            <person name="Tritt A."/>
            <person name="Yoshinaga Y."/>
            <person name="Zwiers L.-H."/>
            <person name="Turgeon B."/>
            <person name="Goodwin S."/>
            <person name="Spatafora J."/>
            <person name="Crous P."/>
            <person name="Grigoriev I."/>
        </authorList>
    </citation>
    <scope>NUCLEOTIDE SEQUENCE</scope>
    <source>
        <strain evidence="3">CBS 175.79</strain>
    </source>
</reference>
<gene>
    <name evidence="3" type="ORF">BU24DRAFT_472274</name>
</gene>
<dbReference type="PANTHER" id="PTHR38795">
    <property type="entry name" value="DUF6604 DOMAIN-CONTAINING PROTEIN"/>
    <property type="match status" value="1"/>
</dbReference>
<name>A0A6A5XDM5_9PLEO</name>
<evidence type="ECO:0000259" key="2">
    <source>
        <dbReference type="Pfam" id="PF20253"/>
    </source>
</evidence>
<dbReference type="EMBL" id="ML978075">
    <property type="protein sequence ID" value="KAF2011118.1"/>
    <property type="molecule type" value="Genomic_DNA"/>
</dbReference>
<proteinExistence type="predicted"/>
<dbReference type="AlphaFoldDB" id="A0A6A5XDM5"/>
<feature type="compositionally biased region" description="Basic residues" evidence="1">
    <location>
        <begin position="53"/>
        <end position="64"/>
    </location>
</feature>
<feature type="region of interest" description="Disordered" evidence="1">
    <location>
        <begin position="53"/>
        <end position="81"/>
    </location>
</feature>
<dbReference type="GeneID" id="54290127"/>
<dbReference type="InterPro" id="IPR046539">
    <property type="entry name" value="DUF6604"/>
</dbReference>
<feature type="domain" description="DUF6604" evidence="2">
    <location>
        <begin position="11"/>
        <end position="268"/>
    </location>
</feature>
<protein>
    <recommendedName>
        <fullName evidence="2">DUF6604 domain-containing protein</fullName>
    </recommendedName>
</protein>
<sequence>MFPSTLTNTYHRYKQDTDNIATWLATTAQRFGFCGDLVSADLITRNSHNQVQKSKRLKGKARAKAKQDAKVNAASMPNSPSRSMQKYAVSVKDFVTLADYLASKPGVTVPAQATEAGSDSDERQSYFLSILKKVRHALEPRLQTGSVKSQDKPTTVLDSDKEIEGRLKNLFAVLTVEEPSKEFLNVPDVAPAVEEAESAGALYEVEPFDDPLELYLATAALLQDLSEIRSTLRQIWHSYSQNCTSLISAAATTNVAIQLTLELEKQFLTDHPSESDTIQARTTFLGTQCLLQEQAPSADSPPLDPFDLTLYETAETSLIVSHIVLDSFGHVFDHYPLPMYKPGYFGVYDPKQDRGKMSHSEKYEEDKILLLEILLDITFFDHANKKTGLPATDALTKSVSVFRERRRHTLTLDFAAQIYLDIQHTLRGKSHMAWAELQRYAHNAKASLEENFRFHENLRVDAWPRVNDVCMKTIIRKVERWFEEDMLQKLTTDAMIKAGVHPETHKRHAFFTKHPWLCGSLLFGMKLDMQEVGTSFLNAWGSAKTAAQIYNAARGENFLGKEWRDMEVALTLYKDSTMFVGSRPKTTEDYCERFYLSMGYSADGDTRSKQDPPHIEGRIISPVAYELRLGYSTFDLGKANPNIDQVLAKCALDEDDLDVANIAETTKVPRRHKGSGKSKVQTTSEVLNLICQSLKSEELALTFDHFHLHRSAWRVLRAIKEASSDELRRIYGPRYIKKESRLPLVAGYILLTATQTKKLGTPLHPKKKDVVSSELLKQAAGTIEEMIETGRGGSEVKILLKHYGMRREFE</sequence>
<dbReference type="RefSeq" id="XP_033379457.1">
    <property type="nucleotide sequence ID" value="XM_033532730.1"/>
</dbReference>
<evidence type="ECO:0000313" key="4">
    <source>
        <dbReference type="Proteomes" id="UP000799778"/>
    </source>
</evidence>
<dbReference type="OrthoDB" id="5238236at2759"/>
<dbReference type="Pfam" id="PF20253">
    <property type="entry name" value="DUF6604"/>
    <property type="match status" value="1"/>
</dbReference>
<dbReference type="PANTHER" id="PTHR38795:SF1">
    <property type="entry name" value="DUF6604 DOMAIN-CONTAINING PROTEIN"/>
    <property type="match status" value="1"/>
</dbReference>
<evidence type="ECO:0000256" key="1">
    <source>
        <dbReference type="SAM" id="MobiDB-lite"/>
    </source>
</evidence>
<organism evidence="3 4">
    <name type="scientific">Aaosphaeria arxii CBS 175.79</name>
    <dbReference type="NCBI Taxonomy" id="1450172"/>
    <lineage>
        <taxon>Eukaryota</taxon>
        <taxon>Fungi</taxon>
        <taxon>Dikarya</taxon>
        <taxon>Ascomycota</taxon>
        <taxon>Pezizomycotina</taxon>
        <taxon>Dothideomycetes</taxon>
        <taxon>Pleosporomycetidae</taxon>
        <taxon>Pleosporales</taxon>
        <taxon>Pleosporales incertae sedis</taxon>
        <taxon>Aaosphaeria</taxon>
    </lineage>
</organism>
<keyword evidence="4" id="KW-1185">Reference proteome</keyword>
<dbReference type="Proteomes" id="UP000799778">
    <property type="component" value="Unassembled WGS sequence"/>
</dbReference>
<evidence type="ECO:0000313" key="3">
    <source>
        <dbReference type="EMBL" id="KAF2011118.1"/>
    </source>
</evidence>
<accession>A0A6A5XDM5</accession>